<name>A0A3M8D3Z5_9BACL</name>
<dbReference type="Pfam" id="PF00672">
    <property type="entry name" value="HAMP"/>
    <property type="match status" value="1"/>
</dbReference>
<dbReference type="CDD" id="cd00075">
    <property type="entry name" value="HATPase"/>
    <property type="match status" value="1"/>
</dbReference>
<feature type="domain" description="Histidine kinase" evidence="15">
    <location>
        <begin position="249"/>
        <end position="465"/>
    </location>
</feature>
<dbReference type="PANTHER" id="PTHR45436">
    <property type="entry name" value="SENSOR HISTIDINE KINASE YKOH"/>
    <property type="match status" value="1"/>
</dbReference>
<dbReference type="GO" id="GO:0000155">
    <property type="term" value="F:phosphorelay sensor kinase activity"/>
    <property type="evidence" value="ECO:0007669"/>
    <property type="project" value="InterPro"/>
</dbReference>
<evidence type="ECO:0000256" key="9">
    <source>
        <dbReference type="ARBA" id="ARBA00022777"/>
    </source>
</evidence>
<dbReference type="EMBL" id="RHHU01000013">
    <property type="protein sequence ID" value="RNB82177.1"/>
    <property type="molecule type" value="Genomic_DNA"/>
</dbReference>
<feature type="domain" description="HAMP" evidence="16">
    <location>
        <begin position="189"/>
        <end position="241"/>
    </location>
</feature>
<keyword evidence="4" id="KW-1003">Cell membrane</keyword>
<proteinExistence type="predicted"/>
<evidence type="ECO:0000256" key="5">
    <source>
        <dbReference type="ARBA" id="ARBA00022553"/>
    </source>
</evidence>
<evidence type="ECO:0000256" key="11">
    <source>
        <dbReference type="ARBA" id="ARBA00022989"/>
    </source>
</evidence>
<evidence type="ECO:0000256" key="2">
    <source>
        <dbReference type="ARBA" id="ARBA00004651"/>
    </source>
</evidence>
<dbReference type="InterPro" id="IPR003661">
    <property type="entry name" value="HisK_dim/P_dom"/>
</dbReference>
<dbReference type="SUPFAM" id="SSF47384">
    <property type="entry name" value="Homodimeric domain of signal transducing histidine kinase"/>
    <property type="match status" value="1"/>
</dbReference>
<evidence type="ECO:0000259" key="15">
    <source>
        <dbReference type="PROSITE" id="PS50109"/>
    </source>
</evidence>
<gene>
    <name evidence="17" type="ORF">EDM59_21510</name>
</gene>
<evidence type="ECO:0000256" key="10">
    <source>
        <dbReference type="ARBA" id="ARBA00022840"/>
    </source>
</evidence>
<feature type="transmembrane region" description="Helical" evidence="14">
    <location>
        <begin position="165"/>
        <end position="188"/>
    </location>
</feature>
<dbReference type="InterPro" id="IPR003594">
    <property type="entry name" value="HATPase_dom"/>
</dbReference>
<dbReference type="InterPro" id="IPR003660">
    <property type="entry name" value="HAMP_dom"/>
</dbReference>
<dbReference type="Pfam" id="PF00512">
    <property type="entry name" value="HisKA"/>
    <property type="match status" value="1"/>
</dbReference>
<dbReference type="FunFam" id="1.10.287.130:FF:000001">
    <property type="entry name" value="Two-component sensor histidine kinase"/>
    <property type="match status" value="1"/>
</dbReference>
<dbReference type="RefSeq" id="WP_122925497.1">
    <property type="nucleotide sequence ID" value="NZ_RHHU01000013.1"/>
</dbReference>
<evidence type="ECO:0000259" key="16">
    <source>
        <dbReference type="PROSITE" id="PS50885"/>
    </source>
</evidence>
<protein>
    <recommendedName>
        <fullName evidence="3">histidine kinase</fullName>
        <ecNumber evidence="3">2.7.13.3</ecNumber>
    </recommendedName>
</protein>
<dbReference type="SMART" id="SM00387">
    <property type="entry name" value="HATPase_c"/>
    <property type="match status" value="1"/>
</dbReference>
<evidence type="ECO:0000256" key="4">
    <source>
        <dbReference type="ARBA" id="ARBA00022475"/>
    </source>
</evidence>
<organism evidence="17 18">
    <name type="scientific">Brevibacillus nitrificans</name>
    <dbReference type="NCBI Taxonomy" id="651560"/>
    <lineage>
        <taxon>Bacteria</taxon>
        <taxon>Bacillati</taxon>
        <taxon>Bacillota</taxon>
        <taxon>Bacilli</taxon>
        <taxon>Bacillales</taxon>
        <taxon>Paenibacillaceae</taxon>
        <taxon>Brevibacillus</taxon>
    </lineage>
</organism>
<evidence type="ECO:0000313" key="18">
    <source>
        <dbReference type="Proteomes" id="UP000269573"/>
    </source>
</evidence>
<evidence type="ECO:0000313" key="17">
    <source>
        <dbReference type="EMBL" id="RNB82177.1"/>
    </source>
</evidence>
<keyword evidence="9 17" id="KW-0418">Kinase</keyword>
<dbReference type="Gene3D" id="3.30.565.10">
    <property type="entry name" value="Histidine kinase-like ATPase, C-terminal domain"/>
    <property type="match status" value="1"/>
</dbReference>
<comment type="catalytic activity">
    <reaction evidence="1">
        <text>ATP + protein L-histidine = ADP + protein N-phospho-L-histidine.</text>
        <dbReference type="EC" id="2.7.13.3"/>
    </reaction>
</comment>
<dbReference type="Proteomes" id="UP000269573">
    <property type="component" value="Unassembled WGS sequence"/>
</dbReference>
<dbReference type="AlphaFoldDB" id="A0A3M8D3Z5"/>
<dbReference type="InterPro" id="IPR036097">
    <property type="entry name" value="HisK_dim/P_sf"/>
</dbReference>
<evidence type="ECO:0000256" key="13">
    <source>
        <dbReference type="ARBA" id="ARBA00023136"/>
    </source>
</evidence>
<dbReference type="Gene3D" id="1.10.287.130">
    <property type="match status" value="1"/>
</dbReference>
<comment type="caution">
    <text evidence="17">The sequence shown here is derived from an EMBL/GenBank/DDBJ whole genome shotgun (WGS) entry which is preliminary data.</text>
</comment>
<keyword evidence="7 14" id="KW-0812">Transmembrane</keyword>
<keyword evidence="12" id="KW-0902">Two-component regulatory system</keyword>
<evidence type="ECO:0000256" key="7">
    <source>
        <dbReference type="ARBA" id="ARBA00022692"/>
    </source>
</evidence>
<reference evidence="17 18" key="1">
    <citation type="submission" date="2018-10" db="EMBL/GenBank/DDBJ databases">
        <title>Phylogenomics of Brevibacillus.</title>
        <authorList>
            <person name="Dunlap C."/>
        </authorList>
    </citation>
    <scope>NUCLEOTIDE SEQUENCE [LARGE SCALE GENOMIC DNA]</scope>
    <source>
        <strain evidence="17 18">JCM 15774</strain>
    </source>
</reference>
<dbReference type="PANTHER" id="PTHR45436:SF5">
    <property type="entry name" value="SENSOR HISTIDINE KINASE TRCS"/>
    <property type="match status" value="1"/>
</dbReference>
<dbReference type="CDD" id="cd00082">
    <property type="entry name" value="HisKA"/>
    <property type="match status" value="1"/>
</dbReference>
<keyword evidence="5" id="KW-0597">Phosphoprotein</keyword>
<dbReference type="SUPFAM" id="SSF55874">
    <property type="entry name" value="ATPase domain of HSP90 chaperone/DNA topoisomerase II/histidine kinase"/>
    <property type="match status" value="1"/>
</dbReference>
<dbReference type="SMART" id="SM00304">
    <property type="entry name" value="HAMP"/>
    <property type="match status" value="1"/>
</dbReference>
<dbReference type="GO" id="GO:0005524">
    <property type="term" value="F:ATP binding"/>
    <property type="evidence" value="ECO:0007669"/>
    <property type="project" value="UniProtKB-KW"/>
</dbReference>
<dbReference type="InterPro" id="IPR005467">
    <property type="entry name" value="His_kinase_dom"/>
</dbReference>
<dbReference type="PROSITE" id="PS50885">
    <property type="entry name" value="HAMP"/>
    <property type="match status" value="1"/>
</dbReference>
<evidence type="ECO:0000256" key="8">
    <source>
        <dbReference type="ARBA" id="ARBA00022741"/>
    </source>
</evidence>
<dbReference type="PROSITE" id="PS50109">
    <property type="entry name" value="HIS_KIN"/>
    <property type="match status" value="1"/>
</dbReference>
<keyword evidence="11 14" id="KW-1133">Transmembrane helix</keyword>
<dbReference type="EC" id="2.7.13.3" evidence="3"/>
<dbReference type="PRINTS" id="PR00344">
    <property type="entry name" value="BCTRLSENSOR"/>
</dbReference>
<keyword evidence="13 14" id="KW-0472">Membrane</keyword>
<evidence type="ECO:0000256" key="3">
    <source>
        <dbReference type="ARBA" id="ARBA00012438"/>
    </source>
</evidence>
<evidence type="ECO:0000256" key="6">
    <source>
        <dbReference type="ARBA" id="ARBA00022679"/>
    </source>
</evidence>
<dbReference type="InterPro" id="IPR036890">
    <property type="entry name" value="HATPase_C_sf"/>
</dbReference>
<keyword evidence="10" id="KW-0067">ATP-binding</keyword>
<evidence type="ECO:0000256" key="14">
    <source>
        <dbReference type="SAM" id="Phobius"/>
    </source>
</evidence>
<dbReference type="SMART" id="SM00388">
    <property type="entry name" value="HisKA"/>
    <property type="match status" value="1"/>
</dbReference>
<dbReference type="CDD" id="cd06225">
    <property type="entry name" value="HAMP"/>
    <property type="match status" value="1"/>
</dbReference>
<evidence type="ECO:0000256" key="1">
    <source>
        <dbReference type="ARBA" id="ARBA00000085"/>
    </source>
</evidence>
<sequence>MRVSLKWKFTWFLAALLLFTIAILSSLVLNGVAHYQQKQMEAMLARQVQTAQTQVTQQYASGTQVSPRTFLHVEGQKLAVEAGATSGMRVILYDADGTLVGDSLPMTGRAEVQDALQAALDNKIAYITEGDSLQYLAPVFGPEGQLGVIQLQTSLTAQHAFYQQLLWLFLSVGAAVLLISFLFGLFYMNRQARAIAQLKTETDRIRTGKYSSTPALARQDELGELGQGIFEMSQAIESILRSQKQFINNISHEFKTPLTSIKAYADLLHMYGDDPAMIRESSEAIQKESSRLYELVETALRLAALESYEFAHQPERVDVHTLLEDLCARLNGKANQQGITFHTQLQPASIWADRASMVHILLNLLDNAIKYNTQHGTVTAITRRHGSQVEVIIRDTGIGIPEEAKQRIFEPFYTVHADRARQSGGTGLVLALVHQLVEKQDGQIRIEDGPDGRGTSVMLRFDAYFSDGLLQV</sequence>
<keyword evidence="18" id="KW-1185">Reference proteome</keyword>
<accession>A0A3M8D3Z5</accession>
<comment type="subcellular location">
    <subcellularLocation>
        <location evidence="2">Cell membrane</location>
        <topology evidence="2">Multi-pass membrane protein</topology>
    </subcellularLocation>
</comment>
<dbReference type="InterPro" id="IPR004358">
    <property type="entry name" value="Sig_transdc_His_kin-like_C"/>
</dbReference>
<dbReference type="InterPro" id="IPR050428">
    <property type="entry name" value="TCS_sensor_his_kinase"/>
</dbReference>
<dbReference type="Pfam" id="PF02518">
    <property type="entry name" value="HATPase_c"/>
    <property type="match status" value="1"/>
</dbReference>
<evidence type="ECO:0000256" key="12">
    <source>
        <dbReference type="ARBA" id="ARBA00023012"/>
    </source>
</evidence>
<dbReference type="FunFam" id="3.30.565.10:FF:000006">
    <property type="entry name" value="Sensor histidine kinase WalK"/>
    <property type="match status" value="1"/>
</dbReference>
<keyword evidence="6" id="KW-0808">Transferase</keyword>
<keyword evidence="8" id="KW-0547">Nucleotide-binding</keyword>
<dbReference type="Gene3D" id="6.10.340.10">
    <property type="match status" value="1"/>
</dbReference>
<dbReference type="GO" id="GO:0005886">
    <property type="term" value="C:plasma membrane"/>
    <property type="evidence" value="ECO:0007669"/>
    <property type="project" value="UniProtKB-SubCell"/>
</dbReference>